<dbReference type="GO" id="GO:0046856">
    <property type="term" value="P:phosphatidylinositol dephosphorylation"/>
    <property type="evidence" value="ECO:0007669"/>
    <property type="project" value="InterPro"/>
</dbReference>
<feature type="domain" description="Inositol polyphosphate-related phosphatase" evidence="4">
    <location>
        <begin position="194"/>
        <end position="513"/>
    </location>
</feature>
<dbReference type="AlphaFoldDB" id="A0AAD4SX47"/>
<dbReference type="InterPro" id="IPR045849">
    <property type="entry name" value="IP5P_plant"/>
</dbReference>
<dbReference type="SMART" id="SM00128">
    <property type="entry name" value="IPPc"/>
    <property type="match status" value="1"/>
</dbReference>
<evidence type="ECO:0000256" key="1">
    <source>
        <dbReference type="ARBA" id="ARBA00010768"/>
    </source>
</evidence>
<comment type="caution">
    <text evidence="5">The sequence shown here is derived from an EMBL/GenBank/DDBJ whole genome shotgun (WGS) entry which is preliminary data.</text>
</comment>
<reference evidence="5" key="1">
    <citation type="submission" date="2022-04" db="EMBL/GenBank/DDBJ databases">
        <title>A functionally conserved STORR gene fusion in Papaver species that diverged 16.8 million years ago.</title>
        <authorList>
            <person name="Catania T."/>
        </authorList>
    </citation>
    <scope>NUCLEOTIDE SEQUENCE</scope>
    <source>
        <strain evidence="5">S-188037</strain>
    </source>
</reference>
<gene>
    <name evidence="5" type="ORF">MKW98_009740</name>
</gene>
<organism evidence="5 6">
    <name type="scientific">Papaver atlanticum</name>
    <dbReference type="NCBI Taxonomy" id="357466"/>
    <lineage>
        <taxon>Eukaryota</taxon>
        <taxon>Viridiplantae</taxon>
        <taxon>Streptophyta</taxon>
        <taxon>Embryophyta</taxon>
        <taxon>Tracheophyta</taxon>
        <taxon>Spermatophyta</taxon>
        <taxon>Magnoliopsida</taxon>
        <taxon>Ranunculales</taxon>
        <taxon>Papaveraceae</taxon>
        <taxon>Papaveroideae</taxon>
        <taxon>Papaver</taxon>
    </lineage>
</organism>
<dbReference type="GO" id="GO:0004439">
    <property type="term" value="F:phosphatidylinositol-4,5-bisphosphate 5-phosphatase activity"/>
    <property type="evidence" value="ECO:0007669"/>
    <property type="project" value="TreeGrafter"/>
</dbReference>
<evidence type="ECO:0000259" key="4">
    <source>
        <dbReference type="SMART" id="SM00128"/>
    </source>
</evidence>
<proteinExistence type="inferred from homology"/>
<keyword evidence="6" id="KW-1185">Reference proteome</keyword>
<feature type="region of interest" description="Disordered" evidence="3">
    <location>
        <begin position="235"/>
        <end position="260"/>
    </location>
</feature>
<dbReference type="GO" id="GO:0004445">
    <property type="term" value="F:inositol-polyphosphate 5-phosphatase activity"/>
    <property type="evidence" value="ECO:0007669"/>
    <property type="project" value="InterPro"/>
</dbReference>
<dbReference type="PANTHER" id="PTHR45666">
    <property type="entry name" value="TYPE IV INOSITOL POLYPHOSPHATE 5-PHOSPHATASE 9"/>
    <property type="match status" value="1"/>
</dbReference>
<feature type="compositionally biased region" description="Low complexity" evidence="3">
    <location>
        <begin position="236"/>
        <end position="246"/>
    </location>
</feature>
<dbReference type="InterPro" id="IPR036691">
    <property type="entry name" value="Endo/exonu/phosph_ase_sf"/>
</dbReference>
<name>A0AAD4SX47_9MAGN</name>
<dbReference type="Gene3D" id="3.60.10.10">
    <property type="entry name" value="Endonuclease/exonuclease/phosphatase"/>
    <property type="match status" value="1"/>
</dbReference>
<dbReference type="SUPFAM" id="SSF56219">
    <property type="entry name" value="DNase I-like"/>
    <property type="match status" value="1"/>
</dbReference>
<dbReference type="Pfam" id="PF22669">
    <property type="entry name" value="Exo_endo_phos2"/>
    <property type="match status" value="2"/>
</dbReference>
<sequence length="584" mass="66653">MRQEFGTNQRSSSWPKTIVRKWLNMKTRSDEFHSDYKTKGSTAGTNEMTRKSCSDTDKYVMSPRDISRGFPWSSLKRPRPFEQETSTATNDLNQRLFVGTWNVGGKSPHEGLNIKDWLCTNSPADIYVLGFQEIVPLNAGNVFGAEDNGPATKWLSLIRQALNDTDEKDTEILENCNNDTSKQQQTSELITLKQQLQSCSTSPNQQTKPRTSFSDLLSMDHDLEIDELSYEPYDFSSNSTSSSNSSCEGSPTPPAGLSTRFGSNRSMGNRYCLAASKQMVGIFLCVWVRTDLYQHASNLKVSCVGRGIMGYLGNKGSISISMTLYQTSFCFVCTHLTSGEKEGDEVRRNSDVMEILKKTRFLSSRKLENEISPDNILRHDKIIWLGDLNYRLSSPGCVDTLELLKKNDWQTLLEKDQLRIEQKAGRIFQGWEEGRIRFAPTYKYLNNSDRYVPLQNNTTSKSKEKRRIPAWCDRILWKGEGVEQMLYVRGESRFSDHRPVSSLFCVQFENHLSSSNKTKLIRPKTVTATWSQKIKSHHQQQQQVNHQRKSQNSQYSFISNRNMNDHAINMRGKISSRKVVAVSC</sequence>
<dbReference type="EMBL" id="JAJJMB010008202">
    <property type="protein sequence ID" value="KAI3925090.1"/>
    <property type="molecule type" value="Genomic_DNA"/>
</dbReference>
<accession>A0AAD4SX47</accession>
<dbReference type="PANTHER" id="PTHR45666:SF15">
    <property type="entry name" value="TYPE I INOSITOL POLYPHOSPHATE 5-PHOSPHATASE 8"/>
    <property type="match status" value="1"/>
</dbReference>
<dbReference type="InterPro" id="IPR000300">
    <property type="entry name" value="IPPc"/>
</dbReference>
<evidence type="ECO:0000313" key="6">
    <source>
        <dbReference type="Proteomes" id="UP001202328"/>
    </source>
</evidence>
<evidence type="ECO:0000256" key="3">
    <source>
        <dbReference type="SAM" id="MobiDB-lite"/>
    </source>
</evidence>
<keyword evidence="2" id="KW-0378">Hydrolase</keyword>
<evidence type="ECO:0000256" key="2">
    <source>
        <dbReference type="ARBA" id="ARBA00022801"/>
    </source>
</evidence>
<dbReference type="Proteomes" id="UP001202328">
    <property type="component" value="Unassembled WGS sequence"/>
</dbReference>
<dbReference type="GO" id="GO:0034485">
    <property type="term" value="F:phosphatidylinositol-3,4,5-trisphosphate 5-phosphatase activity"/>
    <property type="evidence" value="ECO:0007669"/>
    <property type="project" value="TreeGrafter"/>
</dbReference>
<comment type="similarity">
    <text evidence="1">Belongs to the inositol polyphosphate 5-phosphatase family.</text>
</comment>
<protein>
    <recommendedName>
        <fullName evidence="4">Inositol polyphosphate-related phosphatase domain-containing protein</fullName>
    </recommendedName>
</protein>
<evidence type="ECO:0000313" key="5">
    <source>
        <dbReference type="EMBL" id="KAI3925090.1"/>
    </source>
</evidence>